<dbReference type="EMBL" id="VFQX01000016">
    <property type="protein sequence ID" value="KAF0980864.1"/>
    <property type="molecule type" value="Genomic_DNA"/>
</dbReference>
<dbReference type="CDD" id="cd00586">
    <property type="entry name" value="4HBT"/>
    <property type="match status" value="1"/>
</dbReference>
<dbReference type="CDD" id="cd03449">
    <property type="entry name" value="R_hydratase"/>
    <property type="match status" value="1"/>
</dbReference>
<dbReference type="RefSeq" id="XP_044565577.1">
    <property type="nucleotide sequence ID" value="XM_044703195.1"/>
</dbReference>
<comment type="caution">
    <text evidence="3">The sequence shown here is derived from an EMBL/GenBank/DDBJ whole genome shotgun (WGS) entry which is preliminary data.</text>
</comment>
<dbReference type="VEuPathDB" id="AmoebaDB:NfTy_037800"/>
<evidence type="ECO:0000259" key="2">
    <source>
        <dbReference type="Pfam" id="PF01575"/>
    </source>
</evidence>
<reference evidence="3 4" key="1">
    <citation type="journal article" date="2019" name="Sci. Rep.">
        <title>Nanopore sequencing improves the draft genome of the human pathogenic amoeba Naegleria fowleri.</title>
        <authorList>
            <person name="Liechti N."/>
            <person name="Schurch N."/>
            <person name="Bruggmann R."/>
            <person name="Wittwer M."/>
        </authorList>
    </citation>
    <scope>NUCLEOTIDE SEQUENCE [LARGE SCALE GENOMIC DNA]</scope>
    <source>
        <strain evidence="3 4">ATCC 30894</strain>
    </source>
</reference>
<dbReference type="PANTHER" id="PTHR43437">
    <property type="entry name" value="HYDROXYACYL-THIOESTER DEHYDRATASE TYPE 2, MITOCHONDRIAL-RELATED"/>
    <property type="match status" value="1"/>
</dbReference>
<evidence type="ECO:0000256" key="1">
    <source>
        <dbReference type="SAM" id="MobiDB-lite"/>
    </source>
</evidence>
<dbReference type="Gene3D" id="3.10.129.10">
    <property type="entry name" value="Hotdog Thioesterase"/>
    <property type="match status" value="2"/>
</dbReference>
<evidence type="ECO:0000313" key="4">
    <source>
        <dbReference type="Proteomes" id="UP000444721"/>
    </source>
</evidence>
<dbReference type="PANTHER" id="PTHR43437:SF3">
    <property type="entry name" value="HYDROXYACYL-THIOESTER DEHYDRATASE TYPE 2, MITOCHONDRIAL"/>
    <property type="match status" value="1"/>
</dbReference>
<accession>A0A6A5C2U8</accession>
<evidence type="ECO:0000313" key="3">
    <source>
        <dbReference type="EMBL" id="KAF0980864.1"/>
    </source>
</evidence>
<dbReference type="AlphaFoldDB" id="A0A6A5C2U8"/>
<sequence length="334" mass="37920">MSSSTTSNNKKSGAGGDSKSIIPPGTTFRHRVTLPTRWSDEDNQKVLNNAIYLTLFEEARTDYFGPNTLNLLDPETLTYPFVLLKCDLRCIAPGKGFKQCDVYIKTSQVGTSSFTQLYRVSWEGTVWCEAEAVIVYYNFAKKTKENLPDHWRESITKYENYEYHPVVSSVKTNKQLPLRVGMFAEISKKYTHEHVKKFAELSEDYNPIHLNAEFASKTRFKKPIVHGQLLTSLISGLLGAHLPGEGTIYMEQNYKYKLPLLVGERVKARVEIEHIDLQRKIVTLKTDCYKCEELGTANHLSSSSTQKEILIMQGHAKVMVPAEVLEEGQKTSKL</sequence>
<name>A0A6A5C2U8_NAEFO</name>
<dbReference type="GeneID" id="68119867"/>
<protein>
    <recommendedName>
        <fullName evidence="2">MaoC-like domain-containing protein</fullName>
    </recommendedName>
</protein>
<organism evidence="3 4">
    <name type="scientific">Naegleria fowleri</name>
    <name type="common">Brain eating amoeba</name>
    <dbReference type="NCBI Taxonomy" id="5763"/>
    <lineage>
        <taxon>Eukaryota</taxon>
        <taxon>Discoba</taxon>
        <taxon>Heterolobosea</taxon>
        <taxon>Tetramitia</taxon>
        <taxon>Eutetramitia</taxon>
        <taxon>Vahlkampfiidae</taxon>
        <taxon>Naegleria</taxon>
    </lineage>
</organism>
<gene>
    <name evidence="3" type="ORF">FDP41_012652</name>
</gene>
<feature type="domain" description="MaoC-like" evidence="2">
    <location>
        <begin position="185"/>
        <end position="282"/>
    </location>
</feature>
<dbReference type="GO" id="GO:0006633">
    <property type="term" value="P:fatty acid biosynthetic process"/>
    <property type="evidence" value="ECO:0007669"/>
    <property type="project" value="TreeGrafter"/>
</dbReference>
<dbReference type="SUPFAM" id="SSF54637">
    <property type="entry name" value="Thioesterase/thiol ester dehydrase-isomerase"/>
    <property type="match status" value="2"/>
</dbReference>
<dbReference type="GO" id="GO:0005739">
    <property type="term" value="C:mitochondrion"/>
    <property type="evidence" value="ECO:0007669"/>
    <property type="project" value="TreeGrafter"/>
</dbReference>
<dbReference type="InterPro" id="IPR002539">
    <property type="entry name" value="MaoC-like_dom"/>
</dbReference>
<dbReference type="GO" id="GO:0019171">
    <property type="term" value="F:(3R)-hydroxyacyl-[acyl-carrier-protein] dehydratase activity"/>
    <property type="evidence" value="ECO:0007669"/>
    <property type="project" value="TreeGrafter"/>
</dbReference>
<dbReference type="VEuPathDB" id="AmoebaDB:FDP41_012652"/>
<keyword evidence="4" id="KW-1185">Reference proteome</keyword>
<dbReference type="Pfam" id="PF01575">
    <property type="entry name" value="MaoC_dehydratas"/>
    <property type="match status" value="1"/>
</dbReference>
<dbReference type="InterPro" id="IPR029069">
    <property type="entry name" value="HotDog_dom_sf"/>
</dbReference>
<dbReference type="VEuPathDB" id="AmoebaDB:NF0054890"/>
<dbReference type="Pfam" id="PF13279">
    <property type="entry name" value="4HBT_2"/>
    <property type="match status" value="1"/>
</dbReference>
<dbReference type="Proteomes" id="UP000444721">
    <property type="component" value="Unassembled WGS sequence"/>
</dbReference>
<feature type="region of interest" description="Disordered" evidence="1">
    <location>
        <begin position="1"/>
        <end position="27"/>
    </location>
</feature>
<proteinExistence type="predicted"/>
<feature type="compositionally biased region" description="Low complexity" evidence="1">
    <location>
        <begin position="1"/>
        <end position="12"/>
    </location>
</feature>
<dbReference type="InterPro" id="IPR050965">
    <property type="entry name" value="UPF0336/Enoyl-CoA_hydratase"/>
</dbReference>
<dbReference type="OrthoDB" id="3592703at2759"/>